<dbReference type="KEGG" id="hgn:E6W36_02245"/>
<dbReference type="EMBL" id="CP039704">
    <property type="protein sequence ID" value="QCI78850.1"/>
    <property type="molecule type" value="Genomic_DNA"/>
</dbReference>
<feature type="signal peptide" evidence="1">
    <location>
        <begin position="1"/>
        <end position="27"/>
    </location>
</feature>
<gene>
    <name evidence="2" type="ORF">E6W36_02245</name>
</gene>
<dbReference type="PANTHER" id="PTHR33361:SF2">
    <property type="entry name" value="DUF885 DOMAIN-CONTAINING PROTEIN"/>
    <property type="match status" value="1"/>
</dbReference>
<sequence>MRLSWEAYEALLLAAACSIGLLSAVQAAPADDLRKVLDDHWAWYLSNSPVQASDLGVHTYDMTLGDASLAGMDRQTREAQALVDRLQAIDPKGLSAADRVNRGILLLDLRNQIEGDRFGQRAILFTNREGWHISLMRLAENVPLKTLADYQSYVARLKDYPRLNGQIIETTRAAIKGGYMQYCDSMIGFDKSIETHIVDDPAKSALAQAFAAKPAAISDADWTALKSEGLAAIRDQVIPALQQELAFYRAEYAPKCQKLPGALRQKDGQAYYAYRARLFTTTDMTPQQIHELGMQEVARIRAEMDDVVRKSGFQGDRKAYVEFLRTDPQFYVKTPDDLLRYAGALAKRIDGEMPKLFGRLPRLPYTVKPIPLDIAEGTTTAYYEPGSPETGRAGVYRVNTTKLDQRPLYELVALTMHEAVPGHHHQIALQQELDLPLFRRHAVFFTAFVEGWGLYSERLGLDVGLYETPAQDFGRLSYEMWRACRLVVDTGIHSMGWSRQQAIDFMAANTALSLHNITAEVDRYITWPGQALAYKVGELKIRALRTRAEAALGPRFDIRRFHDAVLENGAVPLSVLETHIDEWIEAEKGRS</sequence>
<dbReference type="PANTHER" id="PTHR33361">
    <property type="entry name" value="GLR0591 PROTEIN"/>
    <property type="match status" value="1"/>
</dbReference>
<evidence type="ECO:0000313" key="2">
    <source>
        <dbReference type="EMBL" id="QCI78850.1"/>
    </source>
</evidence>
<keyword evidence="3" id="KW-1185">Reference proteome</keyword>
<proteinExistence type="predicted"/>
<dbReference type="Proteomes" id="UP000298714">
    <property type="component" value="Chromosome"/>
</dbReference>
<accession>A0A4D7C5F3</accession>
<protein>
    <submittedName>
        <fullName evidence="2">DUF885 domain-containing protein</fullName>
    </submittedName>
</protein>
<dbReference type="InterPro" id="IPR010281">
    <property type="entry name" value="DUF885"/>
</dbReference>
<feature type="chain" id="PRO_5020436886" evidence="1">
    <location>
        <begin position="28"/>
        <end position="591"/>
    </location>
</feature>
<name>A0A4D7C5F3_9SPHN</name>
<evidence type="ECO:0000256" key="1">
    <source>
        <dbReference type="SAM" id="SignalP"/>
    </source>
</evidence>
<dbReference type="AlphaFoldDB" id="A0A4D7C5F3"/>
<dbReference type="Pfam" id="PF05960">
    <property type="entry name" value="DUF885"/>
    <property type="match status" value="1"/>
</dbReference>
<organism evidence="2 3">
    <name type="scientific">Hankyongella ginsenosidimutans</name>
    <dbReference type="NCBI Taxonomy" id="1763828"/>
    <lineage>
        <taxon>Bacteria</taxon>
        <taxon>Pseudomonadati</taxon>
        <taxon>Pseudomonadota</taxon>
        <taxon>Alphaproteobacteria</taxon>
        <taxon>Sphingomonadales</taxon>
        <taxon>Sphingomonadaceae</taxon>
        <taxon>Hankyongella</taxon>
    </lineage>
</organism>
<keyword evidence="1" id="KW-0732">Signal</keyword>
<reference evidence="3" key="1">
    <citation type="submission" date="2019-04" db="EMBL/GenBank/DDBJ databases">
        <title>Complete genome sequence of Sphingomonas sp. W1-2-3.</title>
        <authorList>
            <person name="Im W.T."/>
        </authorList>
    </citation>
    <scope>NUCLEOTIDE SEQUENCE [LARGE SCALE GENOMIC DNA]</scope>
    <source>
        <strain evidence="3">W1-2-3</strain>
    </source>
</reference>
<evidence type="ECO:0000313" key="3">
    <source>
        <dbReference type="Proteomes" id="UP000298714"/>
    </source>
</evidence>